<comment type="caution">
    <text evidence="1">The sequence shown here is derived from an EMBL/GenBank/DDBJ whole genome shotgun (WGS) entry which is preliminary data.</text>
</comment>
<dbReference type="Gene3D" id="2.60.120.380">
    <property type="match status" value="2"/>
</dbReference>
<keyword evidence="2" id="KW-1185">Reference proteome</keyword>
<accession>A0ABT8EKL6</accession>
<dbReference type="Proteomes" id="UP001168613">
    <property type="component" value="Unassembled WGS sequence"/>
</dbReference>
<evidence type="ECO:0008006" key="3">
    <source>
        <dbReference type="Google" id="ProtNLM"/>
    </source>
</evidence>
<dbReference type="RefSeq" id="WP_266123143.1">
    <property type="nucleotide sequence ID" value="NZ_JAJHNU010000003.1"/>
</dbReference>
<protein>
    <recommendedName>
        <fullName evidence="3">Peptidase C-terminal archaeal/bacterial domain-containing protein</fullName>
    </recommendedName>
</protein>
<proteinExistence type="predicted"/>
<gene>
    <name evidence="1" type="ORF">LMS43_11165</name>
</gene>
<evidence type="ECO:0000313" key="1">
    <source>
        <dbReference type="EMBL" id="MDN4121849.1"/>
    </source>
</evidence>
<sequence>MKLSTLSAAVAGVILGAVGVSYFQNHQTRINNVVDSTSVTAADIPTLALGASAKGELTSQSFLNLVNGVRSQAYTLPSTTDQIILLNVEGPLNAQISVLKDNNLLTQSACEECQEKDRKLSVGFKAKPDTNYTVVVSGLNAQSYGPFELSNSILKSHAGEIITGETEFVDWGMGKPRRYRLNIEKDGLYQIDMRSHQSRMDAYLQVKDRRNREIASDDDSGGGTDAQIQAYLKAGEYILETTSALGEDNFQGGYDVQIQTMALPSDITLQDKGEITLDGVQRHGLLEQARASYTLTVEKPTIVAIEVTGLNSTPELRLKNPNSSSNARGGNKIRTELAPGTHTIEIIRPNNSISFFSLTAQELPPGSPYSGGELQLGTTHEAEMLVGMGRNIYQFTIEQEGDYKILMEAPDFDTYIELYDKNGLIAEDDDSGGDLNSLLEVHLVPGSYELHAITLNSQQYKDMEYSLGVYPE</sequence>
<dbReference type="EMBL" id="JAJHNU010000003">
    <property type="protein sequence ID" value="MDN4121849.1"/>
    <property type="molecule type" value="Genomic_DNA"/>
</dbReference>
<evidence type="ECO:0000313" key="2">
    <source>
        <dbReference type="Proteomes" id="UP001168613"/>
    </source>
</evidence>
<organism evidence="1 2">
    <name type="scientific">Alcaligenes endophyticus</name>
    <dbReference type="NCBI Taxonomy" id="1929088"/>
    <lineage>
        <taxon>Bacteria</taxon>
        <taxon>Pseudomonadati</taxon>
        <taxon>Pseudomonadota</taxon>
        <taxon>Betaproteobacteria</taxon>
        <taxon>Burkholderiales</taxon>
        <taxon>Alcaligenaceae</taxon>
        <taxon>Alcaligenes</taxon>
    </lineage>
</organism>
<reference evidence="1" key="1">
    <citation type="submission" date="2021-11" db="EMBL/GenBank/DDBJ databases">
        <title>Draft genome sequence of Alcaligenes endophyticus type strain CCUG 75668T.</title>
        <authorList>
            <person name="Salva-Serra F."/>
            <person name="Duran R.E."/>
            <person name="Seeger M."/>
            <person name="Moore E.R.B."/>
            <person name="Jaen-Luchoro D."/>
        </authorList>
    </citation>
    <scope>NUCLEOTIDE SEQUENCE</scope>
    <source>
        <strain evidence="1">CCUG 75668</strain>
    </source>
</reference>
<name>A0ABT8EKL6_9BURK</name>